<dbReference type="Pfam" id="PF14303">
    <property type="entry name" value="NAM-associated"/>
    <property type="match status" value="1"/>
</dbReference>
<organism evidence="3 4">
    <name type="scientific">Phytophthora cactorum</name>
    <dbReference type="NCBI Taxonomy" id="29920"/>
    <lineage>
        <taxon>Eukaryota</taxon>
        <taxon>Sar</taxon>
        <taxon>Stramenopiles</taxon>
        <taxon>Oomycota</taxon>
        <taxon>Peronosporomycetes</taxon>
        <taxon>Peronosporales</taxon>
        <taxon>Peronosporaceae</taxon>
        <taxon>Phytophthora</taxon>
    </lineage>
</organism>
<dbReference type="InterPro" id="IPR029466">
    <property type="entry name" value="NAM-associated_C"/>
</dbReference>
<evidence type="ECO:0000313" key="3">
    <source>
        <dbReference type="EMBL" id="KAG2850294.1"/>
    </source>
</evidence>
<feature type="region of interest" description="Disordered" evidence="1">
    <location>
        <begin position="35"/>
        <end position="81"/>
    </location>
</feature>
<sequence length="163" mass="18424">MRIVLTTMFEREHDTEFDYLEAWRELRYEPKWMALPGANSNARPDKKRASSLGEDNTTASQLATESADKQQERAAGIQKQKAARLLEASNQRLADAAEDMAKSSKRKAELEEMRISVLQEHQLESQSNGTDGHESFGGENGENVSRARNIFPVVPQMIDECRI</sequence>
<name>A0A8T0YKL6_9STRA</name>
<dbReference type="VEuPathDB" id="FungiDB:PC110_g20166"/>
<feature type="compositionally biased region" description="Polar residues" evidence="1">
    <location>
        <begin position="53"/>
        <end position="64"/>
    </location>
</feature>
<gene>
    <name evidence="3" type="ORF">PC113_g16910</name>
</gene>
<comment type="caution">
    <text evidence="3">The sequence shown here is derived from an EMBL/GenBank/DDBJ whole genome shotgun (WGS) entry which is preliminary data.</text>
</comment>
<evidence type="ECO:0000259" key="2">
    <source>
        <dbReference type="Pfam" id="PF14303"/>
    </source>
</evidence>
<accession>A0A8T0YKL6</accession>
<dbReference type="AlphaFoldDB" id="A0A8T0YKL6"/>
<evidence type="ECO:0000256" key="1">
    <source>
        <dbReference type="SAM" id="MobiDB-lite"/>
    </source>
</evidence>
<dbReference type="Proteomes" id="UP000735874">
    <property type="component" value="Unassembled WGS sequence"/>
</dbReference>
<feature type="domain" description="No apical meristem-associated C-terminal" evidence="2">
    <location>
        <begin position="17"/>
        <end position="119"/>
    </location>
</feature>
<protein>
    <recommendedName>
        <fullName evidence="2">No apical meristem-associated C-terminal domain-containing protein</fullName>
    </recommendedName>
</protein>
<feature type="region of interest" description="Disordered" evidence="1">
    <location>
        <begin position="124"/>
        <end position="144"/>
    </location>
</feature>
<reference evidence="3" key="1">
    <citation type="submission" date="2018-10" db="EMBL/GenBank/DDBJ databases">
        <title>Effector identification in a new, highly contiguous assembly of the strawberry crown rot pathogen Phytophthora cactorum.</title>
        <authorList>
            <person name="Armitage A.D."/>
            <person name="Nellist C.F."/>
            <person name="Bates H."/>
            <person name="Vickerstaff R.J."/>
            <person name="Harrison R.J."/>
        </authorList>
    </citation>
    <scope>NUCLEOTIDE SEQUENCE</scope>
    <source>
        <strain evidence="3">15-7</strain>
    </source>
</reference>
<dbReference type="EMBL" id="RCMG01000698">
    <property type="protein sequence ID" value="KAG2850294.1"/>
    <property type="molecule type" value="Genomic_DNA"/>
</dbReference>
<proteinExistence type="predicted"/>
<evidence type="ECO:0000313" key="4">
    <source>
        <dbReference type="Proteomes" id="UP000735874"/>
    </source>
</evidence>